<evidence type="ECO:0000313" key="2">
    <source>
        <dbReference type="EMBL" id="KAF6057774.1"/>
    </source>
</evidence>
<dbReference type="InterPro" id="IPR036249">
    <property type="entry name" value="Thioredoxin-like_sf"/>
</dbReference>
<dbReference type="SUPFAM" id="SSF52833">
    <property type="entry name" value="Thioredoxin-like"/>
    <property type="match status" value="1"/>
</dbReference>
<accession>A0A8X7TCC7</accession>
<dbReference type="Pfam" id="PF05768">
    <property type="entry name" value="Glrx-like"/>
    <property type="match status" value="1"/>
</dbReference>
<comment type="similarity">
    <text evidence="1">Belongs to the glutaredoxin family.</text>
</comment>
<dbReference type="Proteomes" id="UP000590412">
    <property type="component" value="Unassembled WGS sequence"/>
</dbReference>
<dbReference type="AlphaFoldDB" id="A0A8X7TCC7"/>
<keyword evidence="1" id="KW-0813">Transport</keyword>
<gene>
    <name evidence="2" type="ORF">FOB60_002329</name>
</gene>
<name>A0A8X7TCC7_CANPA</name>
<reference evidence="2" key="1">
    <citation type="submission" date="2020-03" db="EMBL/GenBank/DDBJ databases">
        <title>FDA dAtabase for Regulatory Grade micrObial Sequences (FDA-ARGOS): Supporting development and validation of Infectious Disease Dx tests.</title>
        <authorList>
            <person name="Campos J."/>
            <person name="Goldberg B."/>
            <person name="Tallon L."/>
            <person name="Sadzewicz L."/>
            <person name="Vavikolanu K."/>
            <person name="Mehta A."/>
            <person name="Aluvathingal J."/>
            <person name="Nadendla S."/>
            <person name="Nandy P."/>
            <person name="Geyer C."/>
            <person name="Yan Y."/>
            <person name="Sichtig H."/>
        </authorList>
    </citation>
    <scope>NUCLEOTIDE SEQUENCE [LARGE SCALE GENOMIC DNA]</scope>
    <source>
        <strain evidence="2">FDAARGOS_652</strain>
    </source>
</reference>
<evidence type="ECO:0000256" key="1">
    <source>
        <dbReference type="RuleBase" id="RU363082"/>
    </source>
</evidence>
<dbReference type="PANTHER" id="PTHR33558:SF1">
    <property type="entry name" value="GLUTAREDOXIN-LIKE PROTEIN C5ORF63 HOMOLOG"/>
    <property type="match status" value="1"/>
</dbReference>
<proteinExistence type="inferred from homology"/>
<dbReference type="Gene3D" id="3.40.30.10">
    <property type="entry name" value="Glutaredoxin"/>
    <property type="match status" value="1"/>
</dbReference>
<dbReference type="PANTHER" id="PTHR33558">
    <property type="entry name" value="GLUTAREDOXIN-LIKE PROTEIN C5ORF63 HOMOLOG"/>
    <property type="match status" value="1"/>
</dbReference>
<comment type="caution">
    <text evidence="2">The sequence shown here is derived from an EMBL/GenBank/DDBJ whole genome shotgun (WGS) entry which is preliminary data.</text>
</comment>
<dbReference type="EMBL" id="JABWAB010000003">
    <property type="protein sequence ID" value="KAF6057774.1"/>
    <property type="molecule type" value="Genomic_DNA"/>
</dbReference>
<evidence type="ECO:0000313" key="3">
    <source>
        <dbReference type="Proteomes" id="UP000590412"/>
    </source>
</evidence>
<keyword evidence="1" id="KW-0249">Electron transport</keyword>
<dbReference type="InterPro" id="IPR008554">
    <property type="entry name" value="Glutaredoxin-like"/>
</dbReference>
<organism evidence="2 3">
    <name type="scientific">Candida parapsilosis</name>
    <name type="common">Yeast</name>
    <dbReference type="NCBI Taxonomy" id="5480"/>
    <lineage>
        <taxon>Eukaryota</taxon>
        <taxon>Fungi</taxon>
        <taxon>Dikarya</taxon>
        <taxon>Ascomycota</taxon>
        <taxon>Saccharomycotina</taxon>
        <taxon>Pichiomycetes</taxon>
        <taxon>Debaryomycetaceae</taxon>
        <taxon>Candida/Lodderomyces clade</taxon>
        <taxon>Candida</taxon>
    </lineage>
</organism>
<dbReference type="InterPro" id="IPR052565">
    <property type="entry name" value="Glutaredoxin-like_YDR286C"/>
</dbReference>
<protein>
    <recommendedName>
        <fullName evidence="1">Glutaredoxin-like protein</fullName>
    </recommendedName>
</protein>
<sequence>MSALTYTKTQILKLTNSENFIRVFPIIQQSSMLRFKVITRVTSTQTRSKSTVSLKFFTKAHCMLCTNANEILQQAISSPDVENVKLNFTKVDIMDPNNKEWFDKYCYDVPVLHIESPNDNVVKKHMHYFDKSQLIKDFLTLDTKEERL</sequence>